<sequence>MNRSIRSRQLERIVPLLSLLFLLQLLEKGSSQTVYPDDIVFPPVIDLAIGDPCTVPPSTTSDISYARDGICQRVRDCPTFVPRIILEAFDIRRDVCYFEVHDPVVCCIQQPVSTSKLEAKINSGRLVRPTVQSTRSDPNIGNWIRAE</sequence>
<proteinExistence type="predicted"/>
<dbReference type="VEuPathDB" id="VectorBase:AATE007633"/>
<evidence type="ECO:0000313" key="1">
    <source>
        <dbReference type="EnsemblMetazoa" id="AATE007633-PA.1"/>
    </source>
</evidence>
<reference evidence="1" key="1">
    <citation type="submission" date="2022-08" db="UniProtKB">
        <authorList>
            <consortium name="EnsemblMetazoa"/>
        </authorList>
    </citation>
    <scope>IDENTIFICATION</scope>
    <source>
        <strain evidence="1">EBRO</strain>
    </source>
</reference>
<protein>
    <recommendedName>
        <fullName evidence="2">Clip domain-containing protein</fullName>
    </recommendedName>
</protein>
<evidence type="ECO:0008006" key="2">
    <source>
        <dbReference type="Google" id="ProtNLM"/>
    </source>
</evidence>
<organism evidence="1">
    <name type="scientific">Anopheles atroparvus</name>
    <name type="common">European mosquito</name>
    <dbReference type="NCBI Taxonomy" id="41427"/>
    <lineage>
        <taxon>Eukaryota</taxon>
        <taxon>Metazoa</taxon>
        <taxon>Ecdysozoa</taxon>
        <taxon>Arthropoda</taxon>
        <taxon>Hexapoda</taxon>
        <taxon>Insecta</taxon>
        <taxon>Pterygota</taxon>
        <taxon>Neoptera</taxon>
        <taxon>Endopterygota</taxon>
        <taxon>Diptera</taxon>
        <taxon>Nematocera</taxon>
        <taxon>Culicoidea</taxon>
        <taxon>Culicidae</taxon>
        <taxon>Anophelinae</taxon>
        <taxon>Anopheles</taxon>
    </lineage>
</organism>
<accession>A0A182IXY5</accession>
<name>A0A182IXY5_ANOAO</name>
<dbReference type="AlphaFoldDB" id="A0A182IXY5"/>
<dbReference type="EnsemblMetazoa" id="AATE007633-RA">
    <property type="protein sequence ID" value="AATE007633-PA.1"/>
    <property type="gene ID" value="AATE007633"/>
</dbReference>